<protein>
    <submittedName>
        <fullName evidence="4">NAD(P)-dependent oxidoreductase</fullName>
    </submittedName>
</protein>
<proteinExistence type="inferred from homology"/>
<accession>A0ABV4J6M1</accession>
<dbReference type="Gene3D" id="3.40.50.720">
    <property type="entry name" value="NAD(P)-binding Rossmann-like Domain"/>
    <property type="match status" value="1"/>
</dbReference>
<dbReference type="InterPro" id="IPR036291">
    <property type="entry name" value="NAD(P)-bd_dom_sf"/>
</dbReference>
<organism evidence="4 5">
    <name type="scientific">Streptomyces pimonensis</name>
    <dbReference type="NCBI Taxonomy" id="2860288"/>
    <lineage>
        <taxon>Bacteria</taxon>
        <taxon>Bacillati</taxon>
        <taxon>Actinomycetota</taxon>
        <taxon>Actinomycetes</taxon>
        <taxon>Kitasatosporales</taxon>
        <taxon>Streptomycetaceae</taxon>
        <taxon>Streptomyces</taxon>
    </lineage>
</organism>
<comment type="caution">
    <text evidence="4">The sequence shown here is derived from an EMBL/GenBank/DDBJ whole genome shotgun (WGS) entry which is preliminary data.</text>
</comment>
<keyword evidence="5" id="KW-1185">Reference proteome</keyword>
<feature type="domain" description="NAD-dependent epimerase/dehydratase" evidence="3">
    <location>
        <begin position="47"/>
        <end position="279"/>
    </location>
</feature>
<gene>
    <name evidence="4" type="ORF">KYY02_28935</name>
</gene>
<dbReference type="InterPro" id="IPR001509">
    <property type="entry name" value="Epimerase_deHydtase"/>
</dbReference>
<dbReference type="Pfam" id="PF01370">
    <property type="entry name" value="Epimerase"/>
    <property type="match status" value="1"/>
</dbReference>
<evidence type="ECO:0000313" key="5">
    <source>
        <dbReference type="Proteomes" id="UP001567537"/>
    </source>
</evidence>
<evidence type="ECO:0000259" key="3">
    <source>
        <dbReference type="Pfam" id="PF01370"/>
    </source>
</evidence>
<reference evidence="4 5" key="1">
    <citation type="journal article" date="2021" name="Res Sq">
        <title>Streptomyces Pimoensis sp. nov., Isolated From the Taklimakan Desert in Xinjiang, China.</title>
        <authorList>
            <person name="Zhang P."/>
            <person name="Luo X."/>
            <person name="Luo X."/>
            <person name="Liu Z."/>
            <person name="Xia Z."/>
            <person name="Wan C."/>
            <person name="zhang L."/>
        </authorList>
    </citation>
    <scope>NUCLEOTIDE SEQUENCE [LARGE SCALE GENOMIC DNA]</scope>
    <source>
        <strain evidence="4 5">TRM75549</strain>
    </source>
</reference>
<evidence type="ECO:0000256" key="2">
    <source>
        <dbReference type="SAM" id="MobiDB-lite"/>
    </source>
</evidence>
<evidence type="ECO:0000313" key="4">
    <source>
        <dbReference type="EMBL" id="MEZ3182539.1"/>
    </source>
</evidence>
<dbReference type="SUPFAM" id="SSF51735">
    <property type="entry name" value="NAD(P)-binding Rossmann-fold domains"/>
    <property type="match status" value="1"/>
</dbReference>
<feature type="region of interest" description="Disordered" evidence="2">
    <location>
        <begin position="1"/>
        <end position="41"/>
    </location>
</feature>
<name>A0ABV4J6M1_9ACTN</name>
<dbReference type="Proteomes" id="UP001567537">
    <property type="component" value="Unassembled WGS sequence"/>
</dbReference>
<sequence length="348" mass="36476">MPSVWPRRSGSGPRTVSPVPSRPGGTVPHRSRTEDGGGVGPGSECCVVLGGTGWVGRHVCEAFARHGYRVLAVARKNPEHPVGHDFLSLDLAGASVRTVHGVLADARADVVVNATDAANATDGWDRSEAELRVANVRMVARLVEAAASVPRRPRLVHIGTIHEYGPIRDHTSVTESAVPRPVNAYARTKLEGSRTVLAAARSGEVDAVVLRLVNVCGPHPSPASFPGKLLALLREAAAGGRPELRVADSMRDWLDVRDAAAATLSAARHPVSGHTFNVGSGVAVHTRELVALGLRAAGLAASAVVERGGPVSSLGADWIQADVRKAAALLGWSPRIGLARSLRDMWEG</sequence>
<evidence type="ECO:0000256" key="1">
    <source>
        <dbReference type="ARBA" id="ARBA00007637"/>
    </source>
</evidence>
<dbReference type="PANTHER" id="PTHR43000">
    <property type="entry name" value="DTDP-D-GLUCOSE 4,6-DEHYDRATASE-RELATED"/>
    <property type="match status" value="1"/>
</dbReference>
<dbReference type="EMBL" id="JAHWZY010000045">
    <property type="protein sequence ID" value="MEZ3182539.1"/>
    <property type="molecule type" value="Genomic_DNA"/>
</dbReference>
<comment type="similarity">
    <text evidence="1">Belongs to the NAD(P)-dependent epimerase/dehydratase family.</text>
</comment>